<reference evidence="1 2" key="1">
    <citation type="submission" date="2021-03" db="EMBL/GenBank/DDBJ databases">
        <title>Sequencing the genomes of 1000 actinobacteria strains.</title>
        <authorList>
            <person name="Klenk H.-P."/>
        </authorList>
    </citation>
    <scope>NUCLEOTIDE SEQUENCE [LARGE SCALE GENOMIC DNA]</scope>
    <source>
        <strain evidence="1 2">DSM 15454</strain>
    </source>
</reference>
<comment type="caution">
    <text evidence="1">The sequence shown here is derived from an EMBL/GenBank/DDBJ whole genome shotgun (WGS) entry which is preliminary data.</text>
</comment>
<organism evidence="1 2">
    <name type="scientific">Paeniglutamicibacter psychrophenolicus</name>
    <dbReference type="NCBI Taxonomy" id="257454"/>
    <lineage>
        <taxon>Bacteria</taxon>
        <taxon>Bacillati</taxon>
        <taxon>Actinomycetota</taxon>
        <taxon>Actinomycetes</taxon>
        <taxon>Micrococcales</taxon>
        <taxon>Micrococcaceae</taxon>
        <taxon>Paeniglutamicibacter</taxon>
    </lineage>
</organism>
<gene>
    <name evidence="1" type="ORF">JOF46_004128</name>
</gene>
<keyword evidence="2" id="KW-1185">Reference proteome</keyword>
<evidence type="ECO:0000313" key="1">
    <source>
        <dbReference type="EMBL" id="MBP2376216.1"/>
    </source>
</evidence>
<sequence length="204" mass="22632">MGASSVTSYEIAPDLDYWIPVPRSFPEEEWASAEQWAEDLAEVAIPDDVDLRQVYRMMALDVVNNQVAEAEHTLWYSPEDGHAMGTAHLIILDDDTEQSLAELSLPKYESATPIQVKDYESDVFGKIVQTTSTIAVDLPHEDDGAAILPAIGHVRTAARGHGLVFLLEAYDANLATLGFMMDPMVDLFDTVSFEDDDEYGTEYL</sequence>
<protein>
    <submittedName>
        <fullName evidence="1">Uncharacterized protein</fullName>
    </submittedName>
</protein>
<dbReference type="RefSeq" id="WP_209910904.1">
    <property type="nucleotide sequence ID" value="NZ_BAAAMI010000029.1"/>
</dbReference>
<dbReference type="Proteomes" id="UP000766570">
    <property type="component" value="Unassembled WGS sequence"/>
</dbReference>
<proteinExistence type="predicted"/>
<accession>A0ABS4WJ51</accession>
<name>A0ABS4WJ51_9MICC</name>
<dbReference type="EMBL" id="JAGIOE010000001">
    <property type="protein sequence ID" value="MBP2376216.1"/>
    <property type="molecule type" value="Genomic_DNA"/>
</dbReference>
<evidence type="ECO:0000313" key="2">
    <source>
        <dbReference type="Proteomes" id="UP000766570"/>
    </source>
</evidence>